<reference evidence="2 3" key="1">
    <citation type="submission" date="2019-06" db="EMBL/GenBank/DDBJ databases">
        <title>Genomic Encyclopedia of Type Strains, Phase IV (KMG-V): Genome sequencing to study the core and pangenomes of soil and plant-associated prokaryotes.</title>
        <authorList>
            <person name="Whitman W."/>
        </authorList>
    </citation>
    <scope>NUCLEOTIDE SEQUENCE [LARGE SCALE GENOMIC DNA]</scope>
    <source>
        <strain evidence="2 3">BR 11880</strain>
    </source>
</reference>
<dbReference type="PANTHER" id="PTHR43471:SF1">
    <property type="entry name" value="ABC TRANSPORTER PERMEASE PROTEIN NOSY-RELATED"/>
    <property type="match status" value="1"/>
</dbReference>
<evidence type="ECO:0000256" key="1">
    <source>
        <dbReference type="SAM" id="Phobius"/>
    </source>
</evidence>
<dbReference type="RefSeq" id="WP_246172367.1">
    <property type="nucleotide sequence ID" value="NZ_VITN01000014.1"/>
</dbReference>
<dbReference type="EMBL" id="VITN01000014">
    <property type="protein sequence ID" value="TWB15410.1"/>
    <property type="molecule type" value="Genomic_DNA"/>
</dbReference>
<sequence>MSIPLMTIPLILAGKEIRDGLRNRWVVAATLLMATLALSLTFLGSVPTGTVGVGALDVVVVSLSSLTIFLVPLIALLLSFDAIVGEVDRGTMSLLLSYPVSRGQVVLGKFLGHLASLAFATLVGYGAAGAALVATGADTGPEGWRAFAGLIGSSILLGAVFIALGYLVSALVRDRGAAGGIAIGLWLVFVLVFDMALLGVLVADQGKTVTVGLLNWLILANPADAFRLFNLTGTAQVSQFAGMAGIAGQIHLGPVTLLAVLAGWTALPLGAAALIFSRRQI</sequence>
<feature type="transmembrane region" description="Helical" evidence="1">
    <location>
        <begin position="25"/>
        <end position="46"/>
    </location>
</feature>
<evidence type="ECO:0000313" key="2">
    <source>
        <dbReference type="EMBL" id="TWB15410.1"/>
    </source>
</evidence>
<proteinExistence type="predicted"/>
<evidence type="ECO:0000313" key="3">
    <source>
        <dbReference type="Proteomes" id="UP000319859"/>
    </source>
</evidence>
<dbReference type="Pfam" id="PF12679">
    <property type="entry name" value="ABC2_membrane_2"/>
    <property type="match status" value="1"/>
</dbReference>
<dbReference type="AlphaFoldDB" id="A0A560F199"/>
<feature type="transmembrane region" description="Helical" evidence="1">
    <location>
        <begin position="105"/>
        <end position="134"/>
    </location>
</feature>
<protein>
    <submittedName>
        <fullName evidence="2">Cu-processing system permease protein</fullName>
    </submittedName>
</protein>
<dbReference type="GO" id="GO:0005886">
    <property type="term" value="C:plasma membrane"/>
    <property type="evidence" value="ECO:0007669"/>
    <property type="project" value="UniProtKB-SubCell"/>
</dbReference>
<dbReference type="GO" id="GO:0140359">
    <property type="term" value="F:ABC-type transporter activity"/>
    <property type="evidence" value="ECO:0007669"/>
    <property type="project" value="InterPro"/>
</dbReference>
<feature type="transmembrane region" description="Helical" evidence="1">
    <location>
        <begin position="255"/>
        <end position="276"/>
    </location>
</feature>
<feature type="transmembrane region" description="Helical" evidence="1">
    <location>
        <begin position="58"/>
        <end position="84"/>
    </location>
</feature>
<keyword evidence="1" id="KW-1133">Transmembrane helix</keyword>
<keyword evidence="1" id="KW-0472">Membrane</keyword>
<keyword evidence="1" id="KW-0812">Transmembrane</keyword>
<name>A0A560F199_9PROT</name>
<feature type="transmembrane region" description="Helical" evidence="1">
    <location>
        <begin position="180"/>
        <end position="203"/>
    </location>
</feature>
<accession>A0A560F199</accession>
<comment type="caution">
    <text evidence="2">The sequence shown here is derived from an EMBL/GenBank/DDBJ whole genome shotgun (WGS) entry which is preliminary data.</text>
</comment>
<gene>
    <name evidence="2" type="ORF">FBZ89_1143</name>
</gene>
<feature type="transmembrane region" description="Helical" evidence="1">
    <location>
        <begin position="146"/>
        <end position="168"/>
    </location>
</feature>
<dbReference type="Proteomes" id="UP000319859">
    <property type="component" value="Unassembled WGS sequence"/>
</dbReference>
<dbReference type="PANTHER" id="PTHR43471">
    <property type="entry name" value="ABC TRANSPORTER PERMEASE"/>
    <property type="match status" value="1"/>
</dbReference>
<organism evidence="2 3">
    <name type="scientific">Nitrospirillum amazonense</name>
    <dbReference type="NCBI Taxonomy" id="28077"/>
    <lineage>
        <taxon>Bacteria</taxon>
        <taxon>Pseudomonadati</taxon>
        <taxon>Pseudomonadota</taxon>
        <taxon>Alphaproteobacteria</taxon>
        <taxon>Rhodospirillales</taxon>
        <taxon>Azospirillaceae</taxon>
        <taxon>Nitrospirillum</taxon>
    </lineage>
</organism>